<proteinExistence type="predicted"/>
<dbReference type="RefSeq" id="XP_040774346.1">
    <property type="nucleotide sequence ID" value="XM_040925683.1"/>
</dbReference>
<keyword evidence="2" id="KW-1133">Transmembrane helix</keyword>
<keyword evidence="4" id="KW-1185">Reference proteome</keyword>
<sequence>MQPNTVQRRVDEVPSRASSPLIRPDDGDCSEDDDNNDYDDYGAQGQAPRTSNSHCLVISTTSTNTPALDIATLGSSASPLTTDIGYQARTSAGAVVGLTAASISFFLVVTGGICFFSRLYQRRALTPNAMLFGTNKNRKRSHTDVSWVRNQGPIRLNPVTPSSYHDTHKDSWRTRARLVRPTQPPIIQTNYDIPLLPDPPAPVQTRLSRSNAQRARSASLGCLTTYESTMSPSSTITWRYGTGLTPAPRCREGGKGMERHFSLGQLSSKTQDVRYSMPSTACRASNSVQSQDEFRLDSGCKETPKEESQERCRSWPDGSNSTGSNAMSALAAAEIEPCPSLNLPSRSSHAASS</sequence>
<organism evidence="3 4">
    <name type="scientific">Cryphonectria parasitica (strain ATCC 38755 / EP155)</name>
    <dbReference type="NCBI Taxonomy" id="660469"/>
    <lineage>
        <taxon>Eukaryota</taxon>
        <taxon>Fungi</taxon>
        <taxon>Dikarya</taxon>
        <taxon>Ascomycota</taxon>
        <taxon>Pezizomycotina</taxon>
        <taxon>Sordariomycetes</taxon>
        <taxon>Sordariomycetidae</taxon>
        <taxon>Diaporthales</taxon>
        <taxon>Cryphonectriaceae</taxon>
        <taxon>Cryphonectria-Endothia species complex</taxon>
        <taxon>Cryphonectria</taxon>
    </lineage>
</organism>
<comment type="caution">
    <text evidence="3">The sequence shown here is derived from an EMBL/GenBank/DDBJ whole genome shotgun (WGS) entry which is preliminary data.</text>
</comment>
<evidence type="ECO:0000313" key="3">
    <source>
        <dbReference type="EMBL" id="KAF3763385.1"/>
    </source>
</evidence>
<keyword evidence="2" id="KW-0472">Membrane</keyword>
<protein>
    <submittedName>
        <fullName evidence="3">Uncharacterized protein</fullName>
    </submittedName>
</protein>
<dbReference type="EMBL" id="MU032349">
    <property type="protein sequence ID" value="KAF3763385.1"/>
    <property type="molecule type" value="Genomic_DNA"/>
</dbReference>
<feature type="compositionally biased region" description="Polar residues" evidence="1">
    <location>
        <begin position="317"/>
        <end position="327"/>
    </location>
</feature>
<keyword evidence="2" id="KW-0812">Transmembrane</keyword>
<name>A0A9P5CMZ3_CRYP1</name>
<feature type="transmembrane region" description="Helical" evidence="2">
    <location>
        <begin position="92"/>
        <end position="116"/>
    </location>
</feature>
<evidence type="ECO:0000313" key="4">
    <source>
        <dbReference type="Proteomes" id="UP000803844"/>
    </source>
</evidence>
<reference evidence="3" key="1">
    <citation type="journal article" date="2020" name="Phytopathology">
        <title>Genome sequence of the chestnut blight fungus Cryphonectria parasitica EP155: A fundamental resource for an archetypical invasive plant pathogen.</title>
        <authorList>
            <person name="Crouch J.A."/>
            <person name="Dawe A."/>
            <person name="Aerts A."/>
            <person name="Barry K."/>
            <person name="Churchill A.C.L."/>
            <person name="Grimwood J."/>
            <person name="Hillman B."/>
            <person name="Milgroom M.G."/>
            <person name="Pangilinan J."/>
            <person name="Smith M."/>
            <person name="Salamov A."/>
            <person name="Schmutz J."/>
            <person name="Yadav J."/>
            <person name="Grigoriev I.V."/>
            <person name="Nuss D."/>
        </authorList>
    </citation>
    <scope>NUCLEOTIDE SEQUENCE</scope>
    <source>
        <strain evidence="3">EP155</strain>
    </source>
</reference>
<feature type="region of interest" description="Disordered" evidence="1">
    <location>
        <begin position="1"/>
        <end position="52"/>
    </location>
</feature>
<accession>A0A9P5CMZ3</accession>
<gene>
    <name evidence="3" type="ORF">M406DRAFT_74001</name>
</gene>
<feature type="compositionally biased region" description="Basic and acidic residues" evidence="1">
    <location>
        <begin position="293"/>
        <end position="314"/>
    </location>
</feature>
<dbReference type="GeneID" id="63842812"/>
<feature type="compositionally biased region" description="Acidic residues" evidence="1">
    <location>
        <begin position="27"/>
        <end position="40"/>
    </location>
</feature>
<evidence type="ECO:0000256" key="2">
    <source>
        <dbReference type="SAM" id="Phobius"/>
    </source>
</evidence>
<dbReference type="Proteomes" id="UP000803844">
    <property type="component" value="Unassembled WGS sequence"/>
</dbReference>
<evidence type="ECO:0000256" key="1">
    <source>
        <dbReference type="SAM" id="MobiDB-lite"/>
    </source>
</evidence>
<dbReference type="AlphaFoldDB" id="A0A9P5CMZ3"/>
<feature type="region of interest" description="Disordered" evidence="1">
    <location>
        <begin position="293"/>
        <end position="332"/>
    </location>
</feature>